<evidence type="ECO:0000256" key="1">
    <source>
        <dbReference type="SAM" id="MobiDB-lite"/>
    </source>
</evidence>
<protein>
    <submittedName>
        <fullName evidence="2">Uncharacterized protein</fullName>
    </submittedName>
</protein>
<organism evidence="2 3">
    <name type="scientific">Kingdonia uniflora</name>
    <dbReference type="NCBI Taxonomy" id="39325"/>
    <lineage>
        <taxon>Eukaryota</taxon>
        <taxon>Viridiplantae</taxon>
        <taxon>Streptophyta</taxon>
        <taxon>Embryophyta</taxon>
        <taxon>Tracheophyta</taxon>
        <taxon>Spermatophyta</taxon>
        <taxon>Magnoliopsida</taxon>
        <taxon>Ranunculales</taxon>
        <taxon>Circaeasteraceae</taxon>
        <taxon>Kingdonia</taxon>
    </lineage>
</organism>
<feature type="compositionally biased region" description="Basic and acidic residues" evidence="1">
    <location>
        <begin position="165"/>
        <end position="176"/>
    </location>
</feature>
<proteinExistence type="predicted"/>
<dbReference type="AlphaFoldDB" id="A0A7J7LXL3"/>
<evidence type="ECO:0000313" key="3">
    <source>
        <dbReference type="Proteomes" id="UP000541444"/>
    </source>
</evidence>
<keyword evidence="3" id="KW-1185">Reference proteome</keyword>
<evidence type="ECO:0000313" key="2">
    <source>
        <dbReference type="EMBL" id="KAF6147270.1"/>
    </source>
</evidence>
<accession>A0A7J7LXL3</accession>
<reference evidence="2 3" key="1">
    <citation type="journal article" date="2020" name="IScience">
        <title>Genome Sequencing of the Endangered Kingdonia uniflora (Circaeasteraceae, Ranunculales) Reveals Potential Mechanisms of Evolutionary Specialization.</title>
        <authorList>
            <person name="Sun Y."/>
            <person name="Deng T."/>
            <person name="Zhang A."/>
            <person name="Moore M.J."/>
            <person name="Landis J.B."/>
            <person name="Lin N."/>
            <person name="Zhang H."/>
            <person name="Zhang X."/>
            <person name="Huang J."/>
            <person name="Zhang X."/>
            <person name="Sun H."/>
            <person name="Wang H."/>
        </authorList>
    </citation>
    <scope>NUCLEOTIDE SEQUENCE [LARGE SCALE GENOMIC DNA]</scope>
    <source>
        <strain evidence="2">TB1705</strain>
        <tissue evidence="2">Leaf</tissue>
    </source>
</reference>
<feature type="region of interest" description="Disordered" evidence="1">
    <location>
        <begin position="164"/>
        <end position="189"/>
    </location>
</feature>
<name>A0A7J7LXL3_9MAGN</name>
<comment type="caution">
    <text evidence="2">The sequence shown here is derived from an EMBL/GenBank/DDBJ whole genome shotgun (WGS) entry which is preliminary data.</text>
</comment>
<gene>
    <name evidence="2" type="ORF">GIB67_013091</name>
</gene>
<dbReference type="EMBL" id="JACGCM010001929">
    <property type="protein sequence ID" value="KAF6147270.1"/>
    <property type="molecule type" value="Genomic_DNA"/>
</dbReference>
<sequence>MRRFPKKKNTYGLKEIDGALKHAKLERHHDDILRLNFLKVIPSFLLPNNGRNVEVRYVDLRNHIEAPAIGVAPAIEPLAVGTPAIGSSSSTTEIGAVVVKVCSQLEEYGKILQKLEVHGKMLHSHGKMLEQIAMFTVRDITIPFGDTLLLGQYQFSTLEKYAKRKREEEGKGERQKKTNANKKNKKAEEVDVPLKKKVEGTKIEDLTDGQLDHVPLIQLKTLIPKKSLANRAPRKRWAKFPELDEFQSTVENLLQQVAPGEGLEVVKDLMVDDDVEVNLEAISSEYGDLLEWKNGYEKIDDVEKDGEDSEQQTVVASADQATAISVEEQTIEVTKSEDEASQVTYHFFAGADQATAISIEEQTIEVAKTEDEASQTKESKKEAEQSKEEVVKGKDDDDENLQKKTRLCDEKNWVDQVWSLRKDKLSPEAMKDNRSTYKRIDEEIVCLNALYTLHPKEWLDNEVIDVYIKALIQYFDTQHRAREAKEKIVLKDVFSYQYIGRAFNVRRICIYDSLVDAKIVNVQKKKKLSPGHQRIEDQLSKILPKMLIWTDFADRSSPPIGSEIKNYGLNSKWTTRFGKCPIQPNGYGYGVYMLVFIDNILRWMKFLDLIDGDECHYTIVYDILRLGVEP</sequence>
<dbReference type="InterPro" id="IPR038765">
    <property type="entry name" value="Papain-like_cys_pep_sf"/>
</dbReference>
<dbReference type="Proteomes" id="UP000541444">
    <property type="component" value="Unassembled WGS sequence"/>
</dbReference>
<dbReference type="SUPFAM" id="SSF54001">
    <property type="entry name" value="Cysteine proteinases"/>
    <property type="match status" value="1"/>
</dbReference>
<feature type="region of interest" description="Disordered" evidence="1">
    <location>
        <begin position="367"/>
        <end position="398"/>
    </location>
</feature>